<evidence type="ECO:0000313" key="2">
    <source>
        <dbReference type="EMBL" id="SUZ33204.1"/>
    </source>
</evidence>
<name>A0A3B0MWV7_9RHOB</name>
<evidence type="ECO:0008006" key="4">
    <source>
        <dbReference type="Google" id="ProtNLM"/>
    </source>
</evidence>
<feature type="signal peptide" evidence="1">
    <location>
        <begin position="1"/>
        <end position="23"/>
    </location>
</feature>
<evidence type="ECO:0000313" key="3">
    <source>
        <dbReference type="Proteomes" id="UP000272908"/>
    </source>
</evidence>
<dbReference type="Pfam" id="PF06226">
    <property type="entry name" value="DUF1007"/>
    <property type="match status" value="1"/>
</dbReference>
<reference evidence="3" key="1">
    <citation type="submission" date="2018-08" db="EMBL/GenBank/DDBJ databases">
        <authorList>
            <person name="Rodrigo-Torres L."/>
            <person name="Arahal R. D."/>
            <person name="Lucena T."/>
        </authorList>
    </citation>
    <scope>NUCLEOTIDE SEQUENCE [LARGE SCALE GENOMIC DNA]</scope>
    <source>
        <strain evidence="3">CECT 7235</strain>
    </source>
</reference>
<accession>A0A3B0MWV7</accession>
<dbReference type="InterPro" id="IPR010412">
    <property type="entry name" value="DUF1007"/>
</dbReference>
<keyword evidence="1" id="KW-0732">Signal</keyword>
<dbReference type="OrthoDB" id="1679673at2"/>
<dbReference type="Proteomes" id="UP000272908">
    <property type="component" value="Unassembled WGS sequence"/>
</dbReference>
<dbReference type="AlphaFoldDB" id="A0A3B0MWV7"/>
<dbReference type="EMBL" id="UIHC01000040">
    <property type="protein sequence ID" value="SUZ33204.1"/>
    <property type="molecule type" value="Genomic_DNA"/>
</dbReference>
<protein>
    <recommendedName>
        <fullName evidence="4">Polyphosphate kinase</fullName>
    </recommendedName>
</protein>
<gene>
    <name evidence="2" type="ORF">ROE7235_02973</name>
</gene>
<dbReference type="RefSeq" id="WP_121096276.1">
    <property type="nucleotide sequence ID" value="NZ_UIHC01000040.1"/>
</dbReference>
<sequence length="220" mass="23776">MPFRHLAATLCLLAVWTPPPAAAHPHIFVDAALEIVFDPAGQPSALRISWVYDPLFSMLLLSDMGLDDDFDGTLTAEEYAALDGFDMNWIEGYHGDTHVSQGDNALALGGPEKTTSGYADGRLRSSHLRQLQEQPDPGQPWEVSVHDPSYYTLYSLSRPPVLTGAPNCSARVIAPDMEKAQAELAQALDEKAADSVDIEADFPAVGALFAEKVRISCPAP</sequence>
<feature type="chain" id="PRO_5017204633" description="Polyphosphate kinase" evidence="1">
    <location>
        <begin position="24"/>
        <end position="220"/>
    </location>
</feature>
<keyword evidence="3" id="KW-1185">Reference proteome</keyword>
<proteinExistence type="predicted"/>
<evidence type="ECO:0000256" key="1">
    <source>
        <dbReference type="SAM" id="SignalP"/>
    </source>
</evidence>
<organism evidence="2 3">
    <name type="scientific">Roseinatronobacter ekhonensis</name>
    <dbReference type="NCBI Taxonomy" id="254356"/>
    <lineage>
        <taxon>Bacteria</taxon>
        <taxon>Pseudomonadati</taxon>
        <taxon>Pseudomonadota</taxon>
        <taxon>Alphaproteobacteria</taxon>
        <taxon>Rhodobacterales</taxon>
        <taxon>Paracoccaceae</taxon>
        <taxon>Roseinatronobacter</taxon>
    </lineage>
</organism>